<sequence>MAPKNSDPGQNPEPCQISLPPPLCTLSEFPIRESLARGAVSTMAHHAS</sequence>
<dbReference type="Gramene" id="OMO94070">
    <property type="protein sequence ID" value="OMO94070"/>
    <property type="gene ID" value="CCACVL1_06193"/>
</dbReference>
<protein>
    <submittedName>
        <fullName evidence="1">Uncharacterized protein</fullName>
    </submittedName>
</protein>
<comment type="caution">
    <text evidence="1">The sequence shown here is derived from an EMBL/GenBank/DDBJ whole genome shotgun (WGS) entry which is preliminary data.</text>
</comment>
<dbReference type="Proteomes" id="UP000188268">
    <property type="component" value="Unassembled WGS sequence"/>
</dbReference>
<accession>A0A1R3JGY1</accession>
<name>A0A1R3JGY1_COCAP</name>
<gene>
    <name evidence="1" type="ORF">CCACVL1_06193</name>
</gene>
<evidence type="ECO:0000313" key="1">
    <source>
        <dbReference type="EMBL" id="OMO94070.1"/>
    </source>
</evidence>
<dbReference type="EMBL" id="AWWV01007965">
    <property type="protein sequence ID" value="OMO94070.1"/>
    <property type="molecule type" value="Genomic_DNA"/>
</dbReference>
<proteinExistence type="predicted"/>
<reference evidence="1 2" key="1">
    <citation type="submission" date="2013-09" db="EMBL/GenBank/DDBJ databases">
        <title>Corchorus capsularis genome sequencing.</title>
        <authorList>
            <person name="Alam M."/>
            <person name="Haque M.S."/>
            <person name="Islam M.S."/>
            <person name="Emdad E.M."/>
            <person name="Islam M.M."/>
            <person name="Ahmed B."/>
            <person name="Halim A."/>
            <person name="Hossen Q.M.M."/>
            <person name="Hossain M.Z."/>
            <person name="Ahmed R."/>
            <person name="Khan M.M."/>
            <person name="Islam R."/>
            <person name="Rashid M.M."/>
            <person name="Khan S.A."/>
            <person name="Rahman M.S."/>
            <person name="Alam M."/>
        </authorList>
    </citation>
    <scope>NUCLEOTIDE SEQUENCE [LARGE SCALE GENOMIC DNA]</scope>
    <source>
        <strain evidence="2">cv. CVL-1</strain>
        <tissue evidence="1">Whole seedling</tissue>
    </source>
</reference>
<keyword evidence="2" id="KW-1185">Reference proteome</keyword>
<dbReference type="AlphaFoldDB" id="A0A1R3JGY1"/>
<organism evidence="1 2">
    <name type="scientific">Corchorus capsularis</name>
    <name type="common">Jute</name>
    <dbReference type="NCBI Taxonomy" id="210143"/>
    <lineage>
        <taxon>Eukaryota</taxon>
        <taxon>Viridiplantae</taxon>
        <taxon>Streptophyta</taxon>
        <taxon>Embryophyta</taxon>
        <taxon>Tracheophyta</taxon>
        <taxon>Spermatophyta</taxon>
        <taxon>Magnoliopsida</taxon>
        <taxon>eudicotyledons</taxon>
        <taxon>Gunneridae</taxon>
        <taxon>Pentapetalae</taxon>
        <taxon>rosids</taxon>
        <taxon>malvids</taxon>
        <taxon>Malvales</taxon>
        <taxon>Malvaceae</taxon>
        <taxon>Grewioideae</taxon>
        <taxon>Apeibeae</taxon>
        <taxon>Corchorus</taxon>
    </lineage>
</organism>
<evidence type="ECO:0000313" key="2">
    <source>
        <dbReference type="Proteomes" id="UP000188268"/>
    </source>
</evidence>